<evidence type="ECO:0000259" key="11">
    <source>
        <dbReference type="PROSITE" id="PS50089"/>
    </source>
</evidence>
<dbReference type="GO" id="GO:0061630">
    <property type="term" value="F:ubiquitin protein ligase activity"/>
    <property type="evidence" value="ECO:0007669"/>
    <property type="project" value="UniProtKB-EC"/>
</dbReference>
<keyword evidence="5" id="KW-0808">Transferase</keyword>
<dbReference type="GO" id="GO:0005737">
    <property type="term" value="C:cytoplasm"/>
    <property type="evidence" value="ECO:0007669"/>
    <property type="project" value="TreeGrafter"/>
</dbReference>
<accession>A0A9P0GAD8</accession>
<dbReference type="EMBL" id="OV651825">
    <property type="protein sequence ID" value="CAH1102710.1"/>
    <property type="molecule type" value="Genomic_DNA"/>
</dbReference>
<evidence type="ECO:0000259" key="12">
    <source>
        <dbReference type="PROSITE" id="PS51081"/>
    </source>
</evidence>
<dbReference type="InterPro" id="IPR049548">
    <property type="entry name" value="Sina-like_RING"/>
</dbReference>
<organism evidence="13 14">
    <name type="scientific">Psylliodes chrysocephalus</name>
    <dbReference type="NCBI Taxonomy" id="3402493"/>
    <lineage>
        <taxon>Eukaryota</taxon>
        <taxon>Metazoa</taxon>
        <taxon>Ecdysozoa</taxon>
        <taxon>Arthropoda</taxon>
        <taxon>Hexapoda</taxon>
        <taxon>Insecta</taxon>
        <taxon>Pterygota</taxon>
        <taxon>Neoptera</taxon>
        <taxon>Endopterygota</taxon>
        <taxon>Coleoptera</taxon>
        <taxon>Polyphaga</taxon>
        <taxon>Cucujiformia</taxon>
        <taxon>Chrysomeloidea</taxon>
        <taxon>Chrysomelidae</taxon>
        <taxon>Galerucinae</taxon>
        <taxon>Alticini</taxon>
        <taxon>Psylliodes</taxon>
    </lineage>
</organism>
<evidence type="ECO:0000256" key="5">
    <source>
        <dbReference type="ARBA" id="ARBA00022679"/>
    </source>
</evidence>
<feature type="domain" description="RING-type" evidence="11">
    <location>
        <begin position="283"/>
        <end position="318"/>
    </location>
</feature>
<evidence type="ECO:0000256" key="8">
    <source>
        <dbReference type="ARBA" id="ARBA00022786"/>
    </source>
</evidence>
<dbReference type="GO" id="GO:0008270">
    <property type="term" value="F:zinc ion binding"/>
    <property type="evidence" value="ECO:0007669"/>
    <property type="project" value="UniProtKB-KW"/>
</dbReference>
<dbReference type="PROSITE" id="PS51081">
    <property type="entry name" value="ZF_SIAH"/>
    <property type="match status" value="2"/>
</dbReference>
<dbReference type="Gene3D" id="3.30.40.10">
    <property type="entry name" value="Zinc/RING finger domain, C3HC4 (zinc finger)"/>
    <property type="match status" value="3"/>
</dbReference>
<keyword evidence="14" id="KW-1185">Reference proteome</keyword>
<dbReference type="InterPro" id="IPR001841">
    <property type="entry name" value="Znf_RING"/>
</dbReference>
<dbReference type="Gene3D" id="2.60.210.10">
    <property type="entry name" value="Apoptosis, Tumor Necrosis Factor Receptor Associated Protein 2, Chain A"/>
    <property type="match status" value="1"/>
</dbReference>
<evidence type="ECO:0000256" key="3">
    <source>
        <dbReference type="ARBA" id="ARBA00009119"/>
    </source>
</evidence>
<dbReference type="GO" id="GO:0043161">
    <property type="term" value="P:proteasome-mediated ubiquitin-dependent protein catabolic process"/>
    <property type="evidence" value="ECO:0007669"/>
    <property type="project" value="TreeGrafter"/>
</dbReference>
<evidence type="ECO:0000256" key="10">
    <source>
        <dbReference type="PROSITE-ProRule" id="PRU00455"/>
    </source>
</evidence>
<comment type="similarity">
    <text evidence="3">Belongs to the SINA (Seven in absentia) family.</text>
</comment>
<evidence type="ECO:0000256" key="1">
    <source>
        <dbReference type="ARBA" id="ARBA00000900"/>
    </source>
</evidence>
<evidence type="ECO:0000313" key="13">
    <source>
        <dbReference type="EMBL" id="CAH1102710.1"/>
    </source>
</evidence>
<dbReference type="PROSITE" id="PS50089">
    <property type="entry name" value="ZF_RING_2"/>
    <property type="match status" value="1"/>
</dbReference>
<dbReference type="SUPFAM" id="SSF49599">
    <property type="entry name" value="TRAF domain-like"/>
    <property type="match status" value="2"/>
</dbReference>
<evidence type="ECO:0000313" key="14">
    <source>
        <dbReference type="Proteomes" id="UP001153636"/>
    </source>
</evidence>
<dbReference type="PANTHER" id="PTHR45877">
    <property type="entry name" value="E3 UBIQUITIN-PROTEIN LIGASE SIAH2"/>
    <property type="match status" value="1"/>
</dbReference>
<evidence type="ECO:0000256" key="4">
    <source>
        <dbReference type="ARBA" id="ARBA00012483"/>
    </source>
</evidence>
<comment type="pathway">
    <text evidence="2">Protein modification; protein ubiquitination.</text>
</comment>
<dbReference type="InterPro" id="IPR013083">
    <property type="entry name" value="Znf_RING/FYVE/PHD"/>
</dbReference>
<feature type="domain" description="SIAH-type" evidence="12">
    <location>
        <begin position="63"/>
        <end position="124"/>
    </location>
</feature>
<evidence type="ECO:0000256" key="7">
    <source>
        <dbReference type="ARBA" id="ARBA00022771"/>
    </source>
</evidence>
<dbReference type="PANTHER" id="PTHR45877:SF2">
    <property type="entry name" value="E3 UBIQUITIN-PROTEIN LIGASE SINA-RELATED"/>
    <property type="match status" value="1"/>
</dbReference>
<dbReference type="InterPro" id="IPR004162">
    <property type="entry name" value="SINA-like_animal"/>
</dbReference>
<dbReference type="AlphaFoldDB" id="A0A9P0GAD8"/>
<keyword evidence="9" id="KW-0862">Zinc</keyword>
<comment type="catalytic activity">
    <reaction evidence="1">
        <text>S-ubiquitinyl-[E2 ubiquitin-conjugating enzyme]-L-cysteine + [acceptor protein]-L-lysine = [E2 ubiquitin-conjugating enzyme]-L-cysteine + N(6)-ubiquitinyl-[acceptor protein]-L-lysine.</text>
        <dbReference type="EC" id="2.3.2.27"/>
    </reaction>
</comment>
<gene>
    <name evidence="13" type="ORF">PSYICH_LOCUS4049</name>
</gene>
<dbReference type="SUPFAM" id="SSF57850">
    <property type="entry name" value="RING/U-box"/>
    <property type="match status" value="1"/>
</dbReference>
<dbReference type="GO" id="GO:0031624">
    <property type="term" value="F:ubiquitin conjugating enzyme binding"/>
    <property type="evidence" value="ECO:0007669"/>
    <property type="project" value="TreeGrafter"/>
</dbReference>
<reference evidence="13" key="1">
    <citation type="submission" date="2022-01" db="EMBL/GenBank/DDBJ databases">
        <authorList>
            <person name="King R."/>
        </authorList>
    </citation>
    <scope>NUCLEOTIDE SEQUENCE</scope>
</reference>
<feature type="domain" description="SIAH-type" evidence="12">
    <location>
        <begin position="335"/>
        <end position="396"/>
    </location>
</feature>
<keyword evidence="7 10" id="KW-0863">Zinc-finger</keyword>
<dbReference type="Pfam" id="PF21361">
    <property type="entry name" value="Sina_ZnF"/>
    <property type="match status" value="2"/>
</dbReference>
<name>A0A9P0GAD8_9CUCU</name>
<evidence type="ECO:0000256" key="2">
    <source>
        <dbReference type="ARBA" id="ARBA00004906"/>
    </source>
</evidence>
<sequence length="519" mass="60067">MSSKLFIPNDLLDSMVCLNCNAHLSVFPIYTKIDGSGALCGRCKIMEDNKFIRDEAYEGLAQFLIFPCRYVKDGCKENLTPPKLEEHERCCKFRKFDCPTKIDLKCQWKGARANLVEHFEQKHAAFLLKEPSFKLNFVNSQEECFLFQQDEELFVIKKEVDARKGIFSCSVEHLKAVEESDVYNHSLKIESGNKNFFYKCPDKSTCDNERLNSTQLTQDILRERLHDPDAIDVNIQIFKTKLVEVESSSAPEEGEVAGAVIPKPIDLKKNPNINWDMLSEMECPVCFDYMLSPIYQCTNGHSICEPCKSRLTECPVCKNKFQETKNFVLEKMTQHMIYPCKFYKSGCQFSVKATEIRNHENGCEFGPYTCPLKDAQNCDWKASHAEVVDHIDNNHDESILKTDKIDLVFNNTQALEKIILIKYLRKVFKLFFKYQNEKFYWCVQLVGPANDAKLYKFEIDVIDLTLAKKRCYFTGLVVPLSNQTDCFTTRGKYTVASLEQLEDFINNNTFSFRVRVIKE</sequence>
<dbReference type="Proteomes" id="UP001153636">
    <property type="component" value="Chromosome 13"/>
</dbReference>
<dbReference type="InterPro" id="IPR008974">
    <property type="entry name" value="TRAF-like"/>
</dbReference>
<evidence type="ECO:0000256" key="6">
    <source>
        <dbReference type="ARBA" id="ARBA00022723"/>
    </source>
</evidence>
<dbReference type="InterPro" id="IPR013010">
    <property type="entry name" value="Znf_SIAH"/>
</dbReference>
<dbReference type="Pfam" id="PF21362">
    <property type="entry name" value="Sina_RING"/>
    <property type="match status" value="1"/>
</dbReference>
<keyword evidence="8" id="KW-0833">Ubl conjugation pathway</keyword>
<dbReference type="FunFam" id="3.30.40.10:FF:000041">
    <property type="entry name" value="E3 ubiquitin-protein ligase SINAT3"/>
    <property type="match status" value="2"/>
</dbReference>
<dbReference type="EC" id="2.3.2.27" evidence="4"/>
<dbReference type="OrthoDB" id="941555at2759"/>
<keyword evidence="6" id="KW-0479">Metal-binding</keyword>
<evidence type="ECO:0000256" key="9">
    <source>
        <dbReference type="ARBA" id="ARBA00022833"/>
    </source>
</evidence>
<protein>
    <recommendedName>
        <fullName evidence="4">RING-type E3 ubiquitin transferase</fullName>
        <ecNumber evidence="4">2.3.2.27</ecNumber>
    </recommendedName>
</protein>
<proteinExistence type="inferred from homology"/>